<dbReference type="PROSITE" id="PS00518">
    <property type="entry name" value="ZF_RING_1"/>
    <property type="match status" value="1"/>
</dbReference>
<proteinExistence type="predicted"/>
<dbReference type="InterPro" id="IPR017907">
    <property type="entry name" value="Znf_RING_CS"/>
</dbReference>
<dbReference type="Pfam" id="PF13445">
    <property type="entry name" value="zf-RING_UBOX"/>
    <property type="match status" value="1"/>
</dbReference>
<reference evidence="6 7" key="1">
    <citation type="journal article" date="2014" name="BMC Genomics">
        <title>Genome and secretome analysis of the hemibiotrophic fungal pathogen, Moniliophthora roreri, which causes frosty pod rot disease of cacao: mechanisms of the biotrophic and necrotrophic phases.</title>
        <authorList>
            <person name="Meinhardt L.W."/>
            <person name="Costa G.G.L."/>
            <person name="Thomazella D.P.T."/>
            <person name="Teixeira P.J.P.L."/>
            <person name="Carazzolle M.F."/>
            <person name="Schuster S.C."/>
            <person name="Carlson J.E."/>
            <person name="Guiltinan M.J."/>
            <person name="Mieczkowski P."/>
            <person name="Farmer A."/>
            <person name="Ramaraj T."/>
            <person name="Crozier J."/>
            <person name="Davis R.E."/>
            <person name="Shao J."/>
            <person name="Melnick R.L."/>
            <person name="Pereira G.A.G."/>
            <person name="Bailey B.A."/>
        </authorList>
    </citation>
    <scope>NUCLEOTIDE SEQUENCE [LARGE SCALE GENOMIC DNA]</scope>
    <source>
        <strain evidence="6 7">MCA 2997</strain>
    </source>
</reference>
<dbReference type="EMBL" id="AWSO01001953">
    <property type="protein sequence ID" value="ESK82375.1"/>
    <property type="molecule type" value="Genomic_DNA"/>
</dbReference>
<evidence type="ECO:0000256" key="2">
    <source>
        <dbReference type="ARBA" id="ARBA00022771"/>
    </source>
</evidence>
<dbReference type="GO" id="GO:0008270">
    <property type="term" value="F:zinc ion binding"/>
    <property type="evidence" value="ECO:0007669"/>
    <property type="project" value="UniProtKB-KW"/>
</dbReference>
<evidence type="ECO:0000256" key="3">
    <source>
        <dbReference type="ARBA" id="ARBA00022833"/>
    </source>
</evidence>
<dbReference type="Proteomes" id="UP000017559">
    <property type="component" value="Unassembled WGS sequence"/>
</dbReference>
<sequence length="199" mass="22436">MTEPAISSAFDSSKHQTITLTVGELGVISDEVLKQKKLNVAGILDEEMERLKGLAQANRVYHGKIVECSICLSLFMDPRILDCGHTFCGPCISARHKVQLGIWTSQGNVAIKLPDCEVEEFDKPSPTCPLCQGAIWYPPIPCPTLHQLVDDYAKHHGIEITRPELDPFFWPEPHPKMIELVKKRYEKLQLGYNLNDTRI</sequence>
<evidence type="ECO:0000256" key="4">
    <source>
        <dbReference type="PROSITE-ProRule" id="PRU00175"/>
    </source>
</evidence>
<keyword evidence="2 4" id="KW-0863">Zinc-finger</keyword>
<protein>
    <recommendedName>
        <fullName evidence="5">RING-type domain-containing protein</fullName>
    </recommendedName>
</protein>
<dbReference type="InterPro" id="IPR013083">
    <property type="entry name" value="Znf_RING/FYVE/PHD"/>
</dbReference>
<dbReference type="InterPro" id="IPR027370">
    <property type="entry name" value="Znf-RING_euk"/>
</dbReference>
<name>V2WQ70_MONRO</name>
<dbReference type="SUPFAM" id="SSF57850">
    <property type="entry name" value="RING/U-box"/>
    <property type="match status" value="1"/>
</dbReference>
<keyword evidence="1" id="KW-0479">Metal-binding</keyword>
<evidence type="ECO:0000259" key="5">
    <source>
        <dbReference type="PROSITE" id="PS50089"/>
    </source>
</evidence>
<dbReference type="InterPro" id="IPR001841">
    <property type="entry name" value="Znf_RING"/>
</dbReference>
<keyword evidence="7" id="KW-1185">Reference proteome</keyword>
<accession>V2WQ70</accession>
<organism evidence="6 7">
    <name type="scientific">Moniliophthora roreri (strain MCA 2997)</name>
    <name type="common">Cocoa frosty pod rot fungus</name>
    <name type="synonym">Crinipellis roreri</name>
    <dbReference type="NCBI Taxonomy" id="1381753"/>
    <lineage>
        <taxon>Eukaryota</taxon>
        <taxon>Fungi</taxon>
        <taxon>Dikarya</taxon>
        <taxon>Basidiomycota</taxon>
        <taxon>Agaricomycotina</taxon>
        <taxon>Agaricomycetes</taxon>
        <taxon>Agaricomycetidae</taxon>
        <taxon>Agaricales</taxon>
        <taxon>Marasmiineae</taxon>
        <taxon>Marasmiaceae</taxon>
        <taxon>Moniliophthora</taxon>
    </lineage>
</organism>
<dbReference type="PROSITE" id="PS50089">
    <property type="entry name" value="ZF_RING_2"/>
    <property type="match status" value="1"/>
</dbReference>
<dbReference type="Gene3D" id="3.30.40.10">
    <property type="entry name" value="Zinc/RING finger domain, C3HC4 (zinc finger)"/>
    <property type="match status" value="1"/>
</dbReference>
<evidence type="ECO:0000256" key="1">
    <source>
        <dbReference type="ARBA" id="ARBA00022723"/>
    </source>
</evidence>
<gene>
    <name evidence="6" type="ORF">Moror_12204</name>
</gene>
<evidence type="ECO:0000313" key="7">
    <source>
        <dbReference type="Proteomes" id="UP000017559"/>
    </source>
</evidence>
<evidence type="ECO:0000313" key="6">
    <source>
        <dbReference type="EMBL" id="ESK82375.1"/>
    </source>
</evidence>
<comment type="caution">
    <text evidence="6">The sequence shown here is derived from an EMBL/GenBank/DDBJ whole genome shotgun (WGS) entry which is preliminary data.</text>
</comment>
<dbReference type="KEGG" id="mrr:Moror_12204"/>
<dbReference type="AlphaFoldDB" id="V2WQ70"/>
<dbReference type="HOGENOM" id="CLU_1372539_0_0_1"/>
<dbReference type="SMART" id="SM00184">
    <property type="entry name" value="RING"/>
    <property type="match status" value="1"/>
</dbReference>
<dbReference type="OrthoDB" id="3024363at2759"/>
<keyword evidence="3" id="KW-0862">Zinc</keyword>
<feature type="domain" description="RING-type" evidence="5">
    <location>
        <begin position="68"/>
        <end position="132"/>
    </location>
</feature>